<protein>
    <submittedName>
        <fullName evidence="2">Uncharacterized protein</fullName>
    </submittedName>
</protein>
<evidence type="ECO:0000313" key="2">
    <source>
        <dbReference type="EMBL" id="MPC91564.1"/>
    </source>
</evidence>
<proteinExistence type="predicted"/>
<feature type="compositionally biased region" description="Polar residues" evidence="1">
    <location>
        <begin position="1"/>
        <end position="19"/>
    </location>
</feature>
<evidence type="ECO:0000256" key="1">
    <source>
        <dbReference type="SAM" id="MobiDB-lite"/>
    </source>
</evidence>
<dbReference type="Proteomes" id="UP000324222">
    <property type="component" value="Unassembled WGS sequence"/>
</dbReference>
<keyword evidence="3" id="KW-1185">Reference proteome</keyword>
<reference evidence="2 3" key="1">
    <citation type="submission" date="2019-05" db="EMBL/GenBank/DDBJ databases">
        <title>Another draft genome of Portunus trituberculatus and its Hox gene families provides insights of decapod evolution.</title>
        <authorList>
            <person name="Jeong J.-H."/>
            <person name="Song I."/>
            <person name="Kim S."/>
            <person name="Choi T."/>
            <person name="Kim D."/>
            <person name="Ryu S."/>
            <person name="Kim W."/>
        </authorList>
    </citation>
    <scope>NUCLEOTIDE SEQUENCE [LARGE SCALE GENOMIC DNA]</scope>
    <source>
        <tissue evidence="2">Muscle</tissue>
    </source>
</reference>
<comment type="caution">
    <text evidence="2">The sequence shown here is derived from an EMBL/GenBank/DDBJ whole genome shotgun (WGS) entry which is preliminary data.</text>
</comment>
<feature type="region of interest" description="Disordered" evidence="1">
    <location>
        <begin position="1"/>
        <end position="43"/>
    </location>
</feature>
<evidence type="ECO:0000313" key="3">
    <source>
        <dbReference type="Proteomes" id="UP000324222"/>
    </source>
</evidence>
<accession>A0A5B7JGU6</accession>
<gene>
    <name evidence="2" type="ORF">E2C01_086609</name>
</gene>
<dbReference type="EMBL" id="VSRR010088173">
    <property type="protein sequence ID" value="MPC91564.1"/>
    <property type="molecule type" value="Genomic_DNA"/>
</dbReference>
<name>A0A5B7JGU6_PORTR</name>
<dbReference type="AlphaFoldDB" id="A0A5B7JGU6"/>
<sequence length="43" mass="4484">MKSNTSLSNARLLSNTSVSRPLRPRRGSVSEIGGMWPSAAPGG</sequence>
<organism evidence="2 3">
    <name type="scientific">Portunus trituberculatus</name>
    <name type="common">Swimming crab</name>
    <name type="synonym">Neptunus trituberculatus</name>
    <dbReference type="NCBI Taxonomy" id="210409"/>
    <lineage>
        <taxon>Eukaryota</taxon>
        <taxon>Metazoa</taxon>
        <taxon>Ecdysozoa</taxon>
        <taxon>Arthropoda</taxon>
        <taxon>Crustacea</taxon>
        <taxon>Multicrustacea</taxon>
        <taxon>Malacostraca</taxon>
        <taxon>Eumalacostraca</taxon>
        <taxon>Eucarida</taxon>
        <taxon>Decapoda</taxon>
        <taxon>Pleocyemata</taxon>
        <taxon>Brachyura</taxon>
        <taxon>Eubrachyura</taxon>
        <taxon>Portunoidea</taxon>
        <taxon>Portunidae</taxon>
        <taxon>Portuninae</taxon>
        <taxon>Portunus</taxon>
    </lineage>
</organism>